<dbReference type="InterPro" id="IPR021158">
    <property type="entry name" value="Pept_M10A_Zn_BS"/>
</dbReference>
<dbReference type="AlphaFoldDB" id="A0A212DHQ4"/>
<keyword evidence="3 13" id="KW-0479">Metal-binding</keyword>
<evidence type="ECO:0000256" key="14">
    <source>
        <dbReference type="PIRSR" id="PIRSR621190-2"/>
    </source>
</evidence>
<feature type="domain" description="Peptidase metallopeptidase" evidence="18">
    <location>
        <begin position="95"/>
        <end position="229"/>
    </location>
</feature>
<dbReference type="Proteomes" id="UP000242450">
    <property type="component" value="Chromosome 1"/>
</dbReference>
<evidence type="ECO:0000256" key="7">
    <source>
        <dbReference type="ARBA" id="ARBA00022833"/>
    </source>
</evidence>
<evidence type="ECO:0000256" key="1">
    <source>
        <dbReference type="ARBA" id="ARBA00010370"/>
    </source>
</evidence>
<dbReference type="GO" id="GO:0004222">
    <property type="term" value="F:metalloendopeptidase activity"/>
    <property type="evidence" value="ECO:0007669"/>
    <property type="project" value="InterPro"/>
</dbReference>
<dbReference type="PIRSF" id="PIRSF001191">
    <property type="entry name" value="Peptidase_M10A_matrix"/>
    <property type="match status" value="1"/>
</dbReference>
<reference evidence="19 20" key="1">
    <citation type="journal article" date="2018" name="Mol. Genet. Genomics">
        <title>The red deer Cervus elaphus genome CerEla1.0: sequencing, annotating, genes, and chromosomes.</title>
        <authorList>
            <person name="Bana N.A."/>
            <person name="Nyiri A."/>
            <person name="Nagy J."/>
            <person name="Frank K."/>
            <person name="Nagy T."/>
            <person name="Steger V."/>
            <person name="Schiller M."/>
            <person name="Lakatos P."/>
            <person name="Sugar L."/>
            <person name="Horn P."/>
            <person name="Barta E."/>
            <person name="Orosz L."/>
        </authorList>
    </citation>
    <scope>NUCLEOTIDE SEQUENCE [LARGE SCALE GENOMIC DNA]</scope>
    <source>
        <strain evidence="19">Hungarian</strain>
    </source>
</reference>
<feature type="binding site" evidence="14">
    <location>
        <position position="333"/>
    </location>
    <ligand>
        <name>Ca(2+)</name>
        <dbReference type="ChEBI" id="CHEBI:29108"/>
        <label>4</label>
    </ligand>
</feature>
<evidence type="ECO:0000256" key="4">
    <source>
        <dbReference type="ARBA" id="ARBA00022729"/>
    </source>
</evidence>
<feature type="binding site" evidence="14">
    <location>
        <position position="148"/>
    </location>
    <ligand>
        <name>Zn(2+)</name>
        <dbReference type="ChEBI" id="CHEBI:29105"/>
        <label>1</label>
    </ligand>
</feature>
<evidence type="ECO:0000313" key="20">
    <source>
        <dbReference type="Proteomes" id="UP000242450"/>
    </source>
</evidence>
<feature type="binding site" evidence="14">
    <location>
        <position position="238"/>
    </location>
    <ligand>
        <name>Ca(2+)</name>
        <dbReference type="ChEBI" id="CHEBI:29108"/>
        <label>5</label>
    </ligand>
</feature>
<keyword evidence="11" id="KW-1015">Disulfide bond</keyword>
<dbReference type="InterPro" id="IPR001818">
    <property type="entry name" value="Pept_M10_metallopeptidase"/>
</dbReference>
<feature type="binding site" evidence="14">
    <location>
        <position position="114"/>
    </location>
    <ligand>
        <name>Ca(2+)</name>
        <dbReference type="ChEBI" id="CHEBI:29108"/>
        <label>1</label>
    </ligand>
</feature>
<evidence type="ECO:0000259" key="18">
    <source>
        <dbReference type="SMART" id="SM00235"/>
    </source>
</evidence>
<feature type="binding site" evidence="13">
    <location>
        <position position="187"/>
    </location>
    <ligand>
        <name>Zn(2+)</name>
        <dbReference type="ChEBI" id="CHEBI:29105"/>
        <label>2</label>
        <note>catalytic</note>
    </ligand>
</feature>
<evidence type="ECO:0000256" key="6">
    <source>
        <dbReference type="ARBA" id="ARBA00022801"/>
    </source>
</evidence>
<dbReference type="SMART" id="SM00235">
    <property type="entry name" value="ZnMc"/>
    <property type="match status" value="1"/>
</dbReference>
<feature type="non-terminal residue" evidence="19">
    <location>
        <position position="1"/>
    </location>
</feature>
<keyword evidence="4" id="KW-0732">Signal</keyword>
<keyword evidence="8 14" id="KW-0106">Calcium</keyword>
<feature type="binding site" evidence="14">
    <location>
        <position position="201"/>
    </location>
    <ligand>
        <name>Zn(2+)</name>
        <dbReference type="ChEBI" id="CHEBI:29105"/>
        <label>2</label>
        <note>catalytic</note>
    </ligand>
</feature>
<keyword evidence="10" id="KW-0865">Zymogen</keyword>
<dbReference type="GO" id="GO:0030574">
    <property type="term" value="P:collagen catabolic process"/>
    <property type="evidence" value="ECO:0007669"/>
    <property type="project" value="TreeGrafter"/>
</dbReference>
<feature type="binding site" description="in inhibited form" evidence="14">
    <location>
        <position position="82"/>
    </location>
    <ligand>
        <name>Zn(2+)</name>
        <dbReference type="ChEBI" id="CHEBI:29105"/>
        <label>2</label>
        <note>catalytic</note>
    </ligand>
</feature>
<dbReference type="PANTHER" id="PTHR10201">
    <property type="entry name" value="MATRIX METALLOPROTEINASE"/>
    <property type="match status" value="1"/>
</dbReference>
<feature type="binding site" evidence="14">
    <location>
        <position position="135"/>
    </location>
    <ligand>
        <name>Zn(2+)</name>
        <dbReference type="ChEBI" id="CHEBI:29105"/>
        <label>1</label>
    </ligand>
</feature>
<dbReference type="CDD" id="cd04278">
    <property type="entry name" value="ZnMc_MMP"/>
    <property type="match status" value="1"/>
</dbReference>
<gene>
    <name evidence="19" type="ORF">Celaphus_00008835</name>
</gene>
<feature type="short sequence motif" description="Cysteine switch" evidence="16">
    <location>
        <begin position="80"/>
        <end position="87"/>
    </location>
</feature>
<feature type="binding site" evidence="14">
    <location>
        <position position="141"/>
    </location>
    <ligand>
        <name>Ca(2+)</name>
        <dbReference type="ChEBI" id="CHEBI:29108"/>
        <label>3</label>
    </ligand>
</feature>
<evidence type="ECO:0000256" key="17">
    <source>
        <dbReference type="PROSITE-ProRule" id="PRU01011"/>
    </source>
</evidence>
<proteinExistence type="inferred from homology"/>
<dbReference type="OrthoDB" id="406838at2759"/>
<dbReference type="InterPro" id="IPR000585">
    <property type="entry name" value="Hemopexin-like_dom"/>
</dbReference>
<feature type="binding site" evidence="14">
    <location>
        <position position="157"/>
    </location>
    <ligand>
        <name>Ca(2+)</name>
        <dbReference type="ChEBI" id="CHEBI:29108"/>
        <label>2</label>
    </ligand>
</feature>
<comment type="similarity">
    <text evidence="1">Belongs to the peptidase M10A family.</text>
</comment>
<sequence>VVASGAAPLTNYPSPEESEVAFAQRYLANFYGLEMETTPMTKMKVNRNIMENKIQEMQQFFGLKVTGQLDTSTLDMMHRPRCGVPDVENFQVFPGRPVWKKRLITYRINNYTPDLRPEDVDDAFQKAFQVWKHRDAYPFDGPWGILAHAFAPGAGLGGDAHFDEAETWTKSRKGPNLFLVAVHEIGHSLGLGHSSDTSAIMFPSYRDIDYKIFRLSADDIHGIQSLYGPNLPSHIEAAYEVADRSHVFLFKDDKYWLMNNLKPQLNYPKSIHSLGFPSSVKKIDAAVFNPLFYKTYFFVGNKFWRYDERRQFMDPGYPKLITTYFPGIGPKIDAVFYCN</sequence>
<evidence type="ECO:0000256" key="3">
    <source>
        <dbReference type="ARBA" id="ARBA00022723"/>
    </source>
</evidence>
<feature type="binding site" evidence="14">
    <location>
        <position position="166"/>
    </location>
    <ligand>
        <name>Ca(2+)</name>
        <dbReference type="ChEBI" id="CHEBI:29108"/>
        <label>1</label>
    </ligand>
</feature>
<keyword evidence="6" id="KW-0378">Hydrolase</keyword>
<dbReference type="InterPro" id="IPR018487">
    <property type="entry name" value="Hemopexin-like_repeat"/>
</dbReference>
<feature type="repeat" description="Hemopexin" evidence="17">
    <location>
        <begin position="232"/>
        <end position="278"/>
    </location>
</feature>
<evidence type="ECO:0000256" key="10">
    <source>
        <dbReference type="ARBA" id="ARBA00023145"/>
    </source>
</evidence>
<accession>A0A212DHQ4</accession>
<dbReference type="InterPro" id="IPR006026">
    <property type="entry name" value="Peptidase_Metallo"/>
</dbReference>
<evidence type="ECO:0000256" key="9">
    <source>
        <dbReference type="ARBA" id="ARBA00023049"/>
    </source>
</evidence>
<feature type="binding site" evidence="14">
    <location>
        <position position="133"/>
    </location>
    <ligand>
        <name>Zn(2+)</name>
        <dbReference type="ChEBI" id="CHEBI:29105"/>
        <label>1</label>
    </ligand>
</feature>
<dbReference type="GO" id="GO:0031012">
    <property type="term" value="C:extracellular matrix"/>
    <property type="evidence" value="ECO:0007669"/>
    <property type="project" value="InterPro"/>
</dbReference>
<dbReference type="InterPro" id="IPR024079">
    <property type="entry name" value="MetalloPept_cat_dom_sf"/>
</dbReference>
<keyword evidence="2" id="KW-0645">Protease</keyword>
<dbReference type="EMBL" id="MKHE01000001">
    <property type="protein sequence ID" value="OWK17684.1"/>
    <property type="molecule type" value="Genomic_DNA"/>
</dbReference>
<dbReference type="SUPFAM" id="SSF50923">
    <property type="entry name" value="Hemopexin-like domain"/>
    <property type="match status" value="1"/>
</dbReference>
<dbReference type="SMART" id="SM00120">
    <property type="entry name" value="HX"/>
    <property type="match status" value="2"/>
</dbReference>
<dbReference type="FunFam" id="2.110.10.10:FF:000002">
    <property type="entry name" value="Matrix metallopeptidase 3"/>
    <property type="match status" value="1"/>
</dbReference>
<evidence type="ECO:0000256" key="8">
    <source>
        <dbReference type="ARBA" id="ARBA00022837"/>
    </source>
</evidence>
<comment type="cofactor">
    <cofactor evidence="14">
        <name>Zn(2+)</name>
        <dbReference type="ChEBI" id="CHEBI:29105"/>
    </cofactor>
    <text evidence="14">Binds 2 Zn(2+) ions per subunit.</text>
</comment>
<evidence type="ECO:0000256" key="15">
    <source>
        <dbReference type="PIRSR" id="PIRSR621190-4"/>
    </source>
</evidence>
<evidence type="ECO:0000256" key="12">
    <source>
        <dbReference type="PIRSR" id="PIRSR001191-1"/>
    </source>
</evidence>
<feature type="binding site" evidence="14">
    <location>
        <position position="166"/>
    </location>
    <ligand>
        <name>Ca(2+)</name>
        <dbReference type="ChEBI" id="CHEBI:29108"/>
        <label>3</label>
    </ligand>
</feature>
<evidence type="ECO:0000256" key="13">
    <source>
        <dbReference type="PIRSR" id="PIRSR001191-2"/>
    </source>
</evidence>
<dbReference type="PANTHER" id="PTHR10201:SF267">
    <property type="entry name" value="MACROPHAGE METALLOELASTASE"/>
    <property type="match status" value="1"/>
</dbReference>
<protein>
    <submittedName>
        <fullName evidence="19">MMP12</fullName>
    </submittedName>
</protein>
<feature type="binding site" evidence="14">
    <location>
        <position position="140"/>
    </location>
    <ligand>
        <name>Ca(2+)</name>
        <dbReference type="ChEBI" id="CHEBI:29108"/>
        <label>3</label>
    </ligand>
</feature>
<feature type="binding site" evidence="14">
    <location>
        <position position="159"/>
    </location>
    <ligand>
        <name>Ca(2+)</name>
        <dbReference type="ChEBI" id="CHEBI:29108"/>
        <label>2</label>
    </ligand>
</feature>
<evidence type="ECO:0000313" key="19">
    <source>
        <dbReference type="EMBL" id="OWK17684.1"/>
    </source>
</evidence>
<keyword evidence="9" id="KW-0482">Metalloprotease</keyword>
<dbReference type="InterPro" id="IPR036375">
    <property type="entry name" value="Hemopexin-like_dom_sf"/>
</dbReference>
<dbReference type="GO" id="GO:0008270">
    <property type="term" value="F:zinc ion binding"/>
    <property type="evidence" value="ECO:0007669"/>
    <property type="project" value="InterPro"/>
</dbReference>
<name>A0A212DHQ4_CEREH</name>
<dbReference type="GO" id="GO:0030198">
    <property type="term" value="P:extracellular matrix organization"/>
    <property type="evidence" value="ECO:0007669"/>
    <property type="project" value="TreeGrafter"/>
</dbReference>
<keyword evidence="20" id="KW-1185">Reference proteome</keyword>
<dbReference type="InterPro" id="IPR002477">
    <property type="entry name" value="Peptidoglycan-bd-like"/>
</dbReference>
<dbReference type="Gene3D" id="3.40.390.10">
    <property type="entry name" value="Collagenase (Catalytic Domain)"/>
    <property type="match status" value="2"/>
</dbReference>
<dbReference type="GO" id="GO:0006508">
    <property type="term" value="P:proteolysis"/>
    <property type="evidence" value="ECO:0007669"/>
    <property type="project" value="UniProtKB-KW"/>
</dbReference>
<feature type="repeat" description="Hemopexin" evidence="17">
    <location>
        <begin position="280"/>
        <end position="328"/>
    </location>
</feature>
<dbReference type="Pfam" id="PF00045">
    <property type="entry name" value="Hemopexin"/>
    <property type="match status" value="2"/>
</dbReference>
<dbReference type="SUPFAM" id="SSF47090">
    <property type="entry name" value="PGBD-like"/>
    <property type="match status" value="1"/>
</dbReference>
<dbReference type="PROSITE" id="PS00546">
    <property type="entry name" value="CYSTEINE_SWITCH"/>
    <property type="match status" value="1"/>
</dbReference>
<dbReference type="Pfam" id="PF01471">
    <property type="entry name" value="PG_binding_1"/>
    <property type="match status" value="1"/>
</dbReference>
<dbReference type="Pfam" id="PF00413">
    <property type="entry name" value="Peptidase_M10"/>
    <property type="match status" value="1"/>
</dbReference>
<dbReference type="InterPro" id="IPR021190">
    <property type="entry name" value="Pept_M10A"/>
</dbReference>
<feature type="binding site" evidence="14">
    <location>
        <position position="161"/>
    </location>
    <ligand>
        <name>Zn(2+)</name>
        <dbReference type="ChEBI" id="CHEBI:29105"/>
        <label>1</label>
    </ligand>
</feature>
<dbReference type="InterPro" id="IPR036365">
    <property type="entry name" value="PGBD-like_sf"/>
</dbReference>
<evidence type="ECO:0000256" key="16">
    <source>
        <dbReference type="PIRSR" id="PIRSR621190-5"/>
    </source>
</evidence>
<feature type="non-terminal residue" evidence="19">
    <location>
        <position position="339"/>
    </location>
</feature>
<dbReference type="PROSITE" id="PS51642">
    <property type="entry name" value="HEMOPEXIN_2"/>
    <property type="match status" value="2"/>
</dbReference>
<keyword evidence="5" id="KW-0677">Repeat</keyword>
<organism evidence="19 20">
    <name type="scientific">Cervus elaphus hippelaphus</name>
    <name type="common">European red deer</name>
    <dbReference type="NCBI Taxonomy" id="46360"/>
    <lineage>
        <taxon>Eukaryota</taxon>
        <taxon>Metazoa</taxon>
        <taxon>Chordata</taxon>
        <taxon>Craniata</taxon>
        <taxon>Vertebrata</taxon>
        <taxon>Euteleostomi</taxon>
        <taxon>Mammalia</taxon>
        <taxon>Eutheria</taxon>
        <taxon>Laurasiatheria</taxon>
        <taxon>Artiodactyla</taxon>
        <taxon>Ruminantia</taxon>
        <taxon>Pecora</taxon>
        <taxon>Cervidae</taxon>
        <taxon>Cervinae</taxon>
        <taxon>Cervus</taxon>
    </lineage>
</organism>
<feature type="binding site" evidence="14">
    <location>
        <position position="163"/>
    </location>
    <ligand>
        <name>Ca(2+)</name>
        <dbReference type="ChEBI" id="CHEBI:29108"/>
        <label>3</label>
    </ligand>
</feature>
<dbReference type="CDD" id="cd00094">
    <property type="entry name" value="HX"/>
    <property type="match status" value="1"/>
</dbReference>
<feature type="modified residue" description="Phosphotyrosine; by PKDCC" evidence="15">
    <location>
        <position position="267"/>
    </location>
</feature>
<comment type="cofactor">
    <cofactor evidence="14">
        <name>Ca(2+)</name>
        <dbReference type="ChEBI" id="CHEBI:29108"/>
    </cofactor>
    <text evidence="14">Can bind about 5 Ca(2+) ions per subunit.</text>
</comment>
<dbReference type="PRINTS" id="PR00138">
    <property type="entry name" value="MATRIXIN"/>
</dbReference>
<feature type="binding site" evidence="14">
    <location>
        <position position="286"/>
    </location>
    <ligand>
        <name>Ca(2+)</name>
        <dbReference type="ChEBI" id="CHEBI:29108"/>
        <label>5</label>
    </ligand>
</feature>
<dbReference type="InterPro" id="IPR033739">
    <property type="entry name" value="M10A_MMP"/>
</dbReference>
<feature type="active site" evidence="12">
    <location>
        <position position="184"/>
    </location>
</feature>
<feature type="binding site" evidence="13">
    <location>
        <position position="193"/>
    </location>
    <ligand>
        <name>Zn(2+)</name>
        <dbReference type="ChEBI" id="CHEBI:29105"/>
        <label>2</label>
        <note>catalytic</note>
    </ligand>
</feature>
<dbReference type="Gene3D" id="2.110.10.10">
    <property type="entry name" value="Hemopexin-like domain"/>
    <property type="match status" value="1"/>
</dbReference>
<feature type="binding site" evidence="13">
    <location>
        <position position="183"/>
    </location>
    <ligand>
        <name>Zn(2+)</name>
        <dbReference type="ChEBI" id="CHEBI:29105"/>
        <label>2</label>
        <note>catalytic</note>
    </ligand>
</feature>
<evidence type="ECO:0000256" key="2">
    <source>
        <dbReference type="ARBA" id="ARBA00022670"/>
    </source>
</evidence>
<dbReference type="SUPFAM" id="SSF55486">
    <property type="entry name" value="Metalloproteases ('zincins'), catalytic domain"/>
    <property type="match status" value="1"/>
</dbReference>
<comment type="caution">
    <text evidence="19">The sequence shown here is derived from an EMBL/GenBank/DDBJ whole genome shotgun (WGS) entry which is preliminary data.</text>
</comment>
<feature type="binding site" evidence="14">
    <location>
        <position position="335"/>
    </location>
    <ligand>
        <name>Ca(2+)</name>
        <dbReference type="ChEBI" id="CHEBI:29108"/>
        <label>5</label>
    </ligand>
</feature>
<evidence type="ECO:0000256" key="5">
    <source>
        <dbReference type="ARBA" id="ARBA00022737"/>
    </source>
</evidence>
<keyword evidence="7 13" id="KW-0862">Zinc</keyword>
<evidence type="ECO:0000256" key="11">
    <source>
        <dbReference type="ARBA" id="ARBA00023157"/>
    </source>
</evidence>